<dbReference type="EMBL" id="SPNV01000258">
    <property type="protein sequence ID" value="KAF5857427.1"/>
    <property type="molecule type" value="Genomic_DNA"/>
</dbReference>
<keyword evidence="2" id="KW-1185">Reference proteome</keyword>
<sequence length="120" mass="12512">MGFQTSLVAGPYNAITISSTQPIDPIIITPLNGIYYPNGNFATTGSAKAISCGSGYCQPVGSKIGNISPNSTARAVIPATAGKKYLAIDYINNDVAFGSAWDWGSNSRHLTVNIKGGENQ</sequence>
<dbReference type="AlphaFoldDB" id="A0A8H5ZY79"/>
<proteinExistence type="predicted"/>
<gene>
    <name evidence="1" type="ORF">ETB97_005774</name>
</gene>
<protein>
    <submittedName>
        <fullName evidence="1">Uncharacterized protein</fullName>
    </submittedName>
</protein>
<comment type="caution">
    <text evidence="1">The sequence shown here is derived from an EMBL/GenBank/DDBJ whole genome shotgun (WGS) entry which is preliminary data.</text>
</comment>
<reference evidence="1 2" key="1">
    <citation type="submission" date="2019-04" db="EMBL/GenBank/DDBJ databases">
        <title>Aspergillus burnettii sp. nov., novel species from soil in southeast Queensland.</title>
        <authorList>
            <person name="Gilchrist C.L.M."/>
            <person name="Pitt J.I."/>
            <person name="Lange L."/>
            <person name="Lacey H.J."/>
            <person name="Vuong D."/>
            <person name="Midgley D.J."/>
            <person name="Greenfield P."/>
            <person name="Bradbury M."/>
            <person name="Lacey E."/>
            <person name="Busk P.K."/>
            <person name="Pilgaard B."/>
            <person name="Chooi Y.H."/>
            <person name="Piggott A.M."/>
        </authorList>
    </citation>
    <scope>NUCLEOTIDE SEQUENCE [LARGE SCALE GENOMIC DNA]</scope>
    <source>
        <strain evidence="1 2">FRR 5400</strain>
    </source>
</reference>
<accession>A0A8H5ZY79</accession>
<evidence type="ECO:0000313" key="2">
    <source>
        <dbReference type="Proteomes" id="UP000541154"/>
    </source>
</evidence>
<name>A0A8H5ZY79_PETAA</name>
<organism evidence="1 2">
    <name type="scientific">Petromyces alliaceus</name>
    <name type="common">Aspergillus alliaceus</name>
    <dbReference type="NCBI Taxonomy" id="209559"/>
    <lineage>
        <taxon>Eukaryota</taxon>
        <taxon>Fungi</taxon>
        <taxon>Dikarya</taxon>
        <taxon>Ascomycota</taxon>
        <taxon>Pezizomycotina</taxon>
        <taxon>Eurotiomycetes</taxon>
        <taxon>Eurotiomycetidae</taxon>
        <taxon>Eurotiales</taxon>
        <taxon>Aspergillaceae</taxon>
        <taxon>Aspergillus</taxon>
        <taxon>Aspergillus subgen. Circumdati</taxon>
    </lineage>
</organism>
<dbReference type="Proteomes" id="UP000541154">
    <property type="component" value="Unassembled WGS sequence"/>
</dbReference>
<evidence type="ECO:0000313" key="1">
    <source>
        <dbReference type="EMBL" id="KAF5857427.1"/>
    </source>
</evidence>